<accession>A0A251XFB9</accession>
<feature type="compositionally biased region" description="Polar residues" evidence="1">
    <location>
        <begin position="36"/>
        <end position="66"/>
    </location>
</feature>
<evidence type="ECO:0000256" key="1">
    <source>
        <dbReference type="SAM" id="MobiDB-lite"/>
    </source>
</evidence>
<evidence type="ECO:0000313" key="3">
    <source>
        <dbReference type="Proteomes" id="UP000195062"/>
    </source>
</evidence>
<evidence type="ECO:0000313" key="2">
    <source>
        <dbReference type="EMBL" id="OUE00996.1"/>
    </source>
</evidence>
<dbReference type="AlphaFoldDB" id="A0A251XFB9"/>
<proteinExistence type="predicted"/>
<dbReference type="Proteomes" id="UP000195062">
    <property type="component" value="Unassembled WGS sequence"/>
</dbReference>
<dbReference type="EMBL" id="MDHH01000004">
    <property type="protein sequence ID" value="OUE00996.1"/>
    <property type="molecule type" value="Genomic_DNA"/>
</dbReference>
<name>A0A251XFB9_CLAMM</name>
<feature type="region of interest" description="Disordered" evidence="1">
    <location>
        <begin position="1"/>
        <end position="81"/>
    </location>
</feature>
<reference evidence="2 3" key="1">
    <citation type="submission" date="2016-08" db="EMBL/GenBank/DDBJ databases">
        <title>Genome sequence of Clavibacter michiganensis subsp. michiganensis strain CASJ007.</title>
        <authorList>
            <person name="Thapa S.P."/>
            <person name="Coaker G."/>
        </authorList>
    </citation>
    <scope>NUCLEOTIDE SEQUENCE [LARGE SCALE GENOMIC DNA]</scope>
    <source>
        <strain evidence="2">CASJ007</strain>
    </source>
</reference>
<sequence>MRYGPSSGASAVADRRSRSPSSGAWSSRYAVAASRSPETQAAIFQNMSGIRTPRYTGSSSENTGPVNTVMRRSPRSALSST</sequence>
<comment type="caution">
    <text evidence="2">The sequence shown here is derived from an EMBL/GenBank/DDBJ whole genome shotgun (WGS) entry which is preliminary data.</text>
</comment>
<protein>
    <submittedName>
        <fullName evidence="2">Uncharacterized protein</fullName>
    </submittedName>
</protein>
<keyword evidence="3" id="KW-1185">Reference proteome</keyword>
<feature type="compositionally biased region" description="Low complexity" evidence="1">
    <location>
        <begin position="19"/>
        <end position="28"/>
    </location>
</feature>
<organism evidence="2 3">
    <name type="scientific">Clavibacter michiganensis subsp. michiganensis</name>
    <dbReference type="NCBI Taxonomy" id="33013"/>
    <lineage>
        <taxon>Bacteria</taxon>
        <taxon>Bacillati</taxon>
        <taxon>Actinomycetota</taxon>
        <taxon>Actinomycetes</taxon>
        <taxon>Micrococcales</taxon>
        <taxon>Microbacteriaceae</taxon>
        <taxon>Clavibacter</taxon>
    </lineage>
</organism>
<gene>
    <name evidence="2" type="ORF">CMMCAS07_16270</name>
</gene>